<name>A0AAV5G1K8_ELECO</name>
<evidence type="ECO:0000256" key="14">
    <source>
        <dbReference type="ARBA" id="ARBA00023170"/>
    </source>
</evidence>
<evidence type="ECO:0000256" key="12">
    <source>
        <dbReference type="ARBA" id="ARBA00022989"/>
    </source>
</evidence>
<dbReference type="GO" id="GO:0002229">
    <property type="term" value="P:defense response to oomycetes"/>
    <property type="evidence" value="ECO:0007669"/>
    <property type="project" value="UniProtKB-ARBA"/>
</dbReference>
<evidence type="ECO:0000259" key="16">
    <source>
        <dbReference type="PROSITE" id="PS50011"/>
    </source>
</evidence>
<evidence type="ECO:0000256" key="9">
    <source>
        <dbReference type="ARBA" id="ARBA00022741"/>
    </source>
</evidence>
<evidence type="ECO:0000256" key="4">
    <source>
        <dbReference type="ARBA" id="ARBA00022475"/>
    </source>
</evidence>
<dbReference type="EMBL" id="BQKI01000199">
    <property type="protein sequence ID" value="GJN40760.1"/>
    <property type="molecule type" value="Genomic_DNA"/>
</dbReference>
<evidence type="ECO:0000256" key="5">
    <source>
        <dbReference type="ARBA" id="ARBA00022527"/>
    </source>
</evidence>
<dbReference type="GO" id="GO:0005886">
    <property type="term" value="C:plasma membrane"/>
    <property type="evidence" value="ECO:0007669"/>
    <property type="project" value="UniProtKB-SubCell"/>
</dbReference>
<keyword evidence="10" id="KW-0418">Kinase</keyword>
<keyword evidence="5" id="KW-0723">Serine/threonine-protein kinase</keyword>
<dbReference type="GO" id="GO:0005524">
    <property type="term" value="F:ATP binding"/>
    <property type="evidence" value="ECO:0007669"/>
    <property type="project" value="UniProtKB-KW"/>
</dbReference>
<keyword evidence="14" id="KW-0675">Receptor</keyword>
<keyword evidence="8" id="KW-0732">Signal</keyword>
<comment type="caution">
    <text evidence="18">The sequence shown here is derived from an EMBL/GenBank/DDBJ whole genome shotgun (WGS) entry which is preliminary data.</text>
</comment>
<evidence type="ECO:0000256" key="15">
    <source>
        <dbReference type="ARBA" id="ARBA00023180"/>
    </source>
</evidence>
<dbReference type="InterPro" id="IPR011009">
    <property type="entry name" value="Kinase-like_dom_sf"/>
</dbReference>
<organism evidence="18 19">
    <name type="scientific">Eleusine coracana subsp. coracana</name>
    <dbReference type="NCBI Taxonomy" id="191504"/>
    <lineage>
        <taxon>Eukaryota</taxon>
        <taxon>Viridiplantae</taxon>
        <taxon>Streptophyta</taxon>
        <taxon>Embryophyta</taxon>
        <taxon>Tracheophyta</taxon>
        <taxon>Spermatophyta</taxon>
        <taxon>Magnoliopsida</taxon>
        <taxon>Liliopsida</taxon>
        <taxon>Poales</taxon>
        <taxon>Poaceae</taxon>
        <taxon>PACMAD clade</taxon>
        <taxon>Chloridoideae</taxon>
        <taxon>Cynodonteae</taxon>
        <taxon>Eleusininae</taxon>
        <taxon>Eleusine</taxon>
    </lineage>
</organism>
<evidence type="ECO:0000313" key="19">
    <source>
        <dbReference type="Proteomes" id="UP001054889"/>
    </source>
</evidence>
<dbReference type="EMBL" id="BQKI01000082">
    <property type="protein sequence ID" value="GJN31647.1"/>
    <property type="molecule type" value="Genomic_DNA"/>
</dbReference>
<dbReference type="GO" id="GO:0004674">
    <property type="term" value="F:protein serine/threonine kinase activity"/>
    <property type="evidence" value="ECO:0007669"/>
    <property type="project" value="UniProtKB-KW"/>
</dbReference>
<sequence length="440" mass="49982">MDPLFAWDGRVTAKSDVYSFGTVLVELITRKKVTALGGEVGSIHEFTNALTGGTRRTREMFDSEILSNNKMKTLEGVAKLAGECMQLERDKRPNMTHVVERLRMLRKVLHQDQRQQPVDLFSWLRRKKPASADVVTFPVKTLSSDLLSPHFTYAEMKAATNNFDQSLLVGEGSKFGRVYRGIVDGTTTKVVIRRCEDLSMRRRRDFHNQIEMLSKLRHDHLVPLMGYCHEKDEMILVYDYMPGGSLQEHLYRTQKPKLTWKQRIEICIGAARGLCYLHKLQIIHGAVKTTNILLDEEWVAKITDLDPAKASSEVETTMLGSCAGLAPEYILSGRFTKKSDVYSFGVVLLEVLCARPILDRRVPQEQANLVDWALRCKKKGNLEQIVDPYLKGRISRQCLNKYGEAAKKCLADRDINRPSMGDVISYLEDALELQSLSEAN</sequence>
<evidence type="ECO:0000256" key="3">
    <source>
        <dbReference type="ARBA" id="ARBA00010217"/>
    </source>
</evidence>
<dbReference type="GO" id="GO:0009506">
    <property type="term" value="C:plasmodesma"/>
    <property type="evidence" value="ECO:0007669"/>
    <property type="project" value="TreeGrafter"/>
</dbReference>
<dbReference type="Proteomes" id="UP001054889">
    <property type="component" value="Unassembled WGS sequence"/>
</dbReference>
<dbReference type="PROSITE" id="PS50011">
    <property type="entry name" value="PROTEIN_KINASE_DOM"/>
    <property type="match status" value="1"/>
</dbReference>
<evidence type="ECO:0000256" key="1">
    <source>
        <dbReference type="ARBA" id="ARBA00004251"/>
    </source>
</evidence>
<comment type="subcellular location">
    <subcellularLocation>
        <location evidence="1">Cell membrane</location>
        <topology evidence="1">Single-pass type I membrane protein</topology>
    </subcellularLocation>
</comment>
<evidence type="ECO:0000256" key="8">
    <source>
        <dbReference type="ARBA" id="ARBA00022729"/>
    </source>
</evidence>
<dbReference type="Gene3D" id="1.10.510.10">
    <property type="entry name" value="Transferase(Phosphotransferase) domain 1"/>
    <property type="match status" value="2"/>
</dbReference>
<dbReference type="FunFam" id="3.30.200.20:FF:000039">
    <property type="entry name" value="receptor-like protein kinase FERONIA"/>
    <property type="match status" value="1"/>
</dbReference>
<dbReference type="InterPro" id="IPR001245">
    <property type="entry name" value="Ser-Thr/Tyr_kinase_cat_dom"/>
</dbReference>
<keyword evidence="13" id="KW-0472">Membrane</keyword>
<keyword evidence="7" id="KW-0812">Transmembrane</keyword>
<reference evidence="18" key="1">
    <citation type="journal article" date="2018" name="DNA Res.">
        <title>Multiple hybrid de novo genome assembly of finger millet, an orphan allotetraploid crop.</title>
        <authorList>
            <person name="Hatakeyama M."/>
            <person name="Aluri S."/>
            <person name="Balachadran M.T."/>
            <person name="Sivarajan S.R."/>
            <person name="Patrignani A."/>
            <person name="Gruter S."/>
            <person name="Poveda L."/>
            <person name="Shimizu-Inatsugi R."/>
            <person name="Baeten J."/>
            <person name="Francoijs K.J."/>
            <person name="Nataraja K.N."/>
            <person name="Reddy Y.A.N."/>
            <person name="Phadnis S."/>
            <person name="Ravikumar R.L."/>
            <person name="Schlapbach R."/>
            <person name="Sreeman S.M."/>
            <person name="Shimizu K.K."/>
        </authorList>
    </citation>
    <scope>NUCLEOTIDE SEQUENCE</scope>
</reference>
<dbReference type="InterPro" id="IPR000719">
    <property type="entry name" value="Prot_kinase_dom"/>
</dbReference>
<evidence type="ECO:0000256" key="7">
    <source>
        <dbReference type="ARBA" id="ARBA00022692"/>
    </source>
</evidence>
<dbReference type="PANTHER" id="PTHR27003">
    <property type="entry name" value="OS07G0166700 PROTEIN"/>
    <property type="match status" value="1"/>
</dbReference>
<dbReference type="FunFam" id="1.10.510.10:FF:000240">
    <property type="entry name" value="Lectin-domain containing receptor kinase A4.3"/>
    <property type="match status" value="1"/>
</dbReference>
<keyword evidence="19" id="KW-1185">Reference proteome</keyword>
<evidence type="ECO:0000256" key="6">
    <source>
        <dbReference type="ARBA" id="ARBA00022679"/>
    </source>
</evidence>
<keyword evidence="15" id="KW-0325">Glycoprotein</keyword>
<dbReference type="InterPro" id="IPR045272">
    <property type="entry name" value="ANXUR1/2-like"/>
</dbReference>
<evidence type="ECO:0000256" key="2">
    <source>
        <dbReference type="ARBA" id="ARBA00008536"/>
    </source>
</evidence>
<comment type="similarity">
    <text evidence="2">In the N-terminal section; belongs to the leguminous lectin family.</text>
</comment>
<evidence type="ECO:0000313" key="18">
    <source>
        <dbReference type="EMBL" id="GJN40760.1"/>
    </source>
</evidence>
<dbReference type="Gene3D" id="3.30.200.20">
    <property type="entry name" value="Phosphorylase Kinase, domain 1"/>
    <property type="match status" value="1"/>
</dbReference>
<feature type="domain" description="Protein kinase" evidence="16">
    <location>
        <begin position="163"/>
        <end position="431"/>
    </location>
</feature>
<keyword evidence="11" id="KW-0067">ATP-binding</keyword>
<dbReference type="SUPFAM" id="SSF56112">
    <property type="entry name" value="Protein kinase-like (PK-like)"/>
    <property type="match status" value="2"/>
</dbReference>
<dbReference type="AlphaFoldDB" id="A0AAV5G1K8"/>
<keyword evidence="4" id="KW-1003">Cell membrane</keyword>
<keyword evidence="6" id="KW-0808">Transferase</keyword>
<dbReference type="Pfam" id="PF07714">
    <property type="entry name" value="PK_Tyr_Ser-Thr"/>
    <property type="match status" value="2"/>
</dbReference>
<dbReference type="PANTHER" id="PTHR27003:SF357">
    <property type="entry name" value="PROTEIN KINASE DOMAIN-CONTAINING PROTEIN"/>
    <property type="match status" value="1"/>
</dbReference>
<gene>
    <name evidence="18" type="primary">gn00058</name>
    <name evidence="17" type="synonym">gb20067</name>
    <name evidence="17" type="ORF">PR202_gb20067</name>
    <name evidence="18" type="ORF">PR202_gn00058</name>
</gene>
<keyword evidence="12" id="KW-1133">Transmembrane helix</keyword>
<accession>A0AAV5G1K8</accession>
<evidence type="ECO:0000256" key="13">
    <source>
        <dbReference type="ARBA" id="ARBA00023136"/>
    </source>
</evidence>
<reference evidence="18" key="2">
    <citation type="submission" date="2021-12" db="EMBL/GenBank/DDBJ databases">
        <title>Resequencing data analysis of finger millet.</title>
        <authorList>
            <person name="Hatakeyama M."/>
            <person name="Aluri S."/>
            <person name="Balachadran M.T."/>
            <person name="Sivarajan S.R."/>
            <person name="Poveda L."/>
            <person name="Shimizu-Inatsugi R."/>
            <person name="Schlapbach R."/>
            <person name="Sreeman S.M."/>
            <person name="Shimizu K.K."/>
        </authorList>
    </citation>
    <scope>NUCLEOTIDE SEQUENCE</scope>
</reference>
<dbReference type="GO" id="GO:0004714">
    <property type="term" value="F:transmembrane receptor protein tyrosine kinase activity"/>
    <property type="evidence" value="ECO:0007669"/>
    <property type="project" value="InterPro"/>
</dbReference>
<protein>
    <recommendedName>
        <fullName evidence="16">Protein kinase domain-containing protein</fullName>
    </recommendedName>
</protein>
<proteinExistence type="inferred from homology"/>
<comment type="similarity">
    <text evidence="3">In the C-terminal section; belongs to the protein kinase superfamily. Ser/Thr protein kinase family.</text>
</comment>
<evidence type="ECO:0000256" key="10">
    <source>
        <dbReference type="ARBA" id="ARBA00022777"/>
    </source>
</evidence>
<keyword evidence="9" id="KW-0547">Nucleotide-binding</keyword>
<evidence type="ECO:0000256" key="11">
    <source>
        <dbReference type="ARBA" id="ARBA00022840"/>
    </source>
</evidence>
<evidence type="ECO:0000313" key="17">
    <source>
        <dbReference type="EMBL" id="GJN31647.1"/>
    </source>
</evidence>